<gene>
    <name evidence="1" type="ORF">Tel_08320</name>
</gene>
<evidence type="ECO:0000313" key="1">
    <source>
        <dbReference type="EMBL" id="ALP53160.1"/>
    </source>
</evidence>
<proteinExistence type="predicted"/>
<dbReference type="Gene3D" id="1.10.1660.10">
    <property type="match status" value="1"/>
</dbReference>
<dbReference type="STRING" id="1748243.Tel_08320"/>
<keyword evidence="2" id="KW-1185">Reference proteome</keyword>
<reference evidence="1" key="1">
    <citation type="submission" date="2015-10" db="EMBL/GenBank/DDBJ databases">
        <title>Description of Candidatus Tenderia electrophaga gen. nov, sp. nov., an Uncultivated Electroautotroph from a Biocathode Enrichment.</title>
        <authorList>
            <person name="Eddie B.J."/>
            <person name="Malanoski A.P."/>
            <person name="Wang Z."/>
            <person name="Hall R.J."/>
            <person name="Oh S.D."/>
            <person name="Heiner C."/>
            <person name="Lin B."/>
            <person name="Strycharz-Glaven S.M."/>
        </authorList>
    </citation>
    <scope>NUCLEOTIDE SEQUENCE [LARGE SCALE GENOMIC DNA]</scope>
    <source>
        <strain evidence="1">NRL1</strain>
    </source>
</reference>
<dbReference type="Pfam" id="PF13591">
    <property type="entry name" value="MerR_2"/>
    <property type="match status" value="1"/>
</dbReference>
<evidence type="ECO:0000313" key="2">
    <source>
        <dbReference type="Proteomes" id="UP000055136"/>
    </source>
</evidence>
<dbReference type="EMBL" id="CP013099">
    <property type="protein sequence ID" value="ALP53160.1"/>
    <property type="molecule type" value="Genomic_DNA"/>
</dbReference>
<dbReference type="Proteomes" id="UP000055136">
    <property type="component" value="Chromosome"/>
</dbReference>
<name>A0A0S2TDD2_9GAMM</name>
<dbReference type="KEGG" id="tee:Tel_08320"/>
<protein>
    <submittedName>
        <fullName evidence="1">MerR family transcriptional regulator</fullName>
    </submittedName>
</protein>
<organism evidence="1 2">
    <name type="scientific">Candidatus Tenderia electrophaga</name>
    <dbReference type="NCBI Taxonomy" id="1748243"/>
    <lineage>
        <taxon>Bacteria</taxon>
        <taxon>Pseudomonadati</taxon>
        <taxon>Pseudomonadota</taxon>
        <taxon>Gammaproteobacteria</taxon>
        <taxon>Candidatus Tenderiales</taxon>
        <taxon>Candidatus Tenderiaceae</taxon>
        <taxon>Candidatus Tenderia</taxon>
    </lineage>
</organism>
<sequence>MNNRDLMEVLAGEILEEEMRLTLTQLSRACEVRNEWLLELVREGVIEPEETAAREWIFAGASLRRARVALRLQRDLGVNLCGAALALQLMDELETLRARLEAVERHD</sequence>
<accession>A0A0S2TDD2</accession>
<dbReference type="AlphaFoldDB" id="A0A0S2TDD2"/>